<dbReference type="AlphaFoldDB" id="A0A1T0AUI2"/>
<keyword evidence="3" id="KW-1185">Reference proteome</keyword>
<feature type="transmembrane region" description="Helical" evidence="1">
    <location>
        <begin position="23"/>
        <end position="43"/>
    </location>
</feature>
<evidence type="ECO:0000256" key="1">
    <source>
        <dbReference type="SAM" id="Phobius"/>
    </source>
</evidence>
<evidence type="ECO:0000313" key="3">
    <source>
        <dbReference type="Proteomes" id="UP000190867"/>
    </source>
</evidence>
<dbReference type="RefSeq" id="WP_078236610.1">
    <property type="nucleotide sequence ID" value="NZ_MUYA01000004.1"/>
</dbReference>
<evidence type="ECO:0000313" key="2">
    <source>
        <dbReference type="EMBL" id="OOS00158.1"/>
    </source>
</evidence>
<organism evidence="2 3">
    <name type="scientific">Haemophilus paracuniculus</name>
    <dbReference type="NCBI Taxonomy" id="734"/>
    <lineage>
        <taxon>Bacteria</taxon>
        <taxon>Pseudomonadati</taxon>
        <taxon>Pseudomonadota</taxon>
        <taxon>Gammaproteobacteria</taxon>
        <taxon>Pasteurellales</taxon>
        <taxon>Pasteurellaceae</taxon>
        <taxon>Haemophilus</taxon>
    </lineage>
</organism>
<sequence length="182" mass="20629">MEYRSNLNNHLARDWASLHLRHLGQLAVCLLLSIALASGLIWLNFQKFAEIQPLAKEISAQKAKFNQQQSHIERLKSQTALGKNGLNSTEIADFIAILQKIPPQSAGLEVAQISQNEQAQPQLKFIGKYAKQQDFEQFQHVLAQFSAFTIKMDYLQSSEKYKAEFSLRLIPVSENGNENSEE</sequence>
<name>A0A1T0AUI2_9PAST</name>
<protein>
    <submittedName>
        <fullName evidence="2">Uncharacterized protein</fullName>
    </submittedName>
</protein>
<reference evidence="2 3" key="1">
    <citation type="submission" date="2017-02" db="EMBL/GenBank/DDBJ databases">
        <title>Draft genome sequence of Haemophilus paracuniculus CCUG 43573 type strain.</title>
        <authorList>
            <person name="Engstrom-Jakobsson H."/>
            <person name="Salva-Serra F."/>
            <person name="Thorell K."/>
            <person name="Gonzales-Siles L."/>
            <person name="Karlsson R."/>
            <person name="Boulund F."/>
            <person name="Engstrand L."/>
            <person name="Kristiansson E."/>
            <person name="Moore E."/>
        </authorList>
    </citation>
    <scope>NUCLEOTIDE SEQUENCE [LARGE SCALE GENOMIC DNA]</scope>
    <source>
        <strain evidence="2 3">CCUG 43573</strain>
    </source>
</reference>
<proteinExistence type="predicted"/>
<dbReference type="STRING" id="734.B0187_04230"/>
<accession>A0A1T0AUI2</accession>
<comment type="caution">
    <text evidence="2">The sequence shown here is derived from an EMBL/GenBank/DDBJ whole genome shotgun (WGS) entry which is preliminary data.</text>
</comment>
<dbReference type="EMBL" id="MUYA01000004">
    <property type="protein sequence ID" value="OOS00158.1"/>
    <property type="molecule type" value="Genomic_DNA"/>
</dbReference>
<keyword evidence="1" id="KW-1133">Transmembrane helix</keyword>
<keyword evidence="1" id="KW-0812">Transmembrane</keyword>
<keyword evidence="1" id="KW-0472">Membrane</keyword>
<gene>
    <name evidence="2" type="ORF">B0187_04230</name>
</gene>
<dbReference type="Proteomes" id="UP000190867">
    <property type="component" value="Unassembled WGS sequence"/>
</dbReference>